<keyword evidence="2" id="KW-1185">Reference proteome</keyword>
<organism evidence="1 2">
    <name type="scientific">Gnathostoma spinigerum</name>
    <dbReference type="NCBI Taxonomy" id="75299"/>
    <lineage>
        <taxon>Eukaryota</taxon>
        <taxon>Metazoa</taxon>
        <taxon>Ecdysozoa</taxon>
        <taxon>Nematoda</taxon>
        <taxon>Chromadorea</taxon>
        <taxon>Rhabditida</taxon>
        <taxon>Spirurina</taxon>
        <taxon>Gnathostomatomorpha</taxon>
        <taxon>Gnathostomatoidea</taxon>
        <taxon>Gnathostomatidae</taxon>
        <taxon>Gnathostoma</taxon>
    </lineage>
</organism>
<gene>
    <name evidence="1" type="ORF">AB6A40_010551</name>
</gene>
<dbReference type="AlphaFoldDB" id="A0ABD6F2X9"/>
<dbReference type="InterPro" id="IPR042568">
    <property type="entry name" value="QSOX_FAD-bd_sf"/>
</dbReference>
<dbReference type="Gene3D" id="1.20.120.1960">
    <property type="entry name" value="QSOX sulfhydryl oxidase domain"/>
    <property type="match status" value="1"/>
</dbReference>
<evidence type="ECO:0000313" key="1">
    <source>
        <dbReference type="EMBL" id="MFH4983842.1"/>
    </source>
</evidence>
<name>A0ABD6F2X9_9BILA</name>
<evidence type="ECO:0000313" key="2">
    <source>
        <dbReference type="Proteomes" id="UP001608902"/>
    </source>
</evidence>
<protein>
    <submittedName>
        <fullName evidence="1">Uncharacterized protein</fullName>
    </submittedName>
</protein>
<accession>A0ABD6F2X9</accession>
<comment type="caution">
    <text evidence="1">The sequence shown here is derived from an EMBL/GenBank/DDBJ whole genome shotgun (WGS) entry which is preliminary data.</text>
</comment>
<dbReference type="Proteomes" id="UP001608902">
    <property type="component" value="Unassembled WGS sequence"/>
</dbReference>
<dbReference type="EMBL" id="JBGFUD010014058">
    <property type="protein sequence ID" value="MFH4983842.1"/>
    <property type="molecule type" value="Genomic_DNA"/>
</dbReference>
<sequence length="211" mass="24044">MSSEALLRLTEGIVLSTQLWFLNQLLIDAFRLRRLLMNEIDEFVGHEQKDENSEVSIGAVKHNFCTEHPEICQAMFYVSELDMLKAVRYALLQEVTRMGDHFSGDNLTAIITFYDDLIQNFPTVSTGLIPNAADVDQNNETITLRLVPLNKSVDAVDVFEHMKQWLESAAENDSISIVDYENEFKKSEVKRKKTMEVDMACGLSQKPFSSD</sequence>
<proteinExistence type="predicted"/>
<reference evidence="1 2" key="1">
    <citation type="submission" date="2024-08" db="EMBL/GenBank/DDBJ databases">
        <title>Gnathostoma spinigerum genome.</title>
        <authorList>
            <person name="Gonzalez-Bertolin B."/>
            <person name="Monzon S."/>
            <person name="Zaballos A."/>
            <person name="Jimenez P."/>
            <person name="Dekumyoy P."/>
            <person name="Varona S."/>
            <person name="Cuesta I."/>
            <person name="Sumanam S."/>
            <person name="Adisakwattana P."/>
            <person name="Gasser R.B."/>
            <person name="Hernandez-Gonzalez A."/>
            <person name="Young N.D."/>
            <person name="Perteguer M.J."/>
        </authorList>
    </citation>
    <scope>NUCLEOTIDE SEQUENCE [LARGE SCALE GENOMIC DNA]</scope>
    <source>
        <strain evidence="1">AL3</strain>
        <tissue evidence="1">Liver</tissue>
    </source>
</reference>